<feature type="region of interest" description="Disordered" evidence="1">
    <location>
        <begin position="499"/>
        <end position="545"/>
    </location>
</feature>
<evidence type="ECO:0000313" key="4">
    <source>
        <dbReference type="Proteomes" id="UP000076154"/>
    </source>
</evidence>
<evidence type="ECO:0000256" key="1">
    <source>
        <dbReference type="SAM" id="MobiDB-lite"/>
    </source>
</evidence>
<dbReference type="Proteomes" id="UP000076154">
    <property type="component" value="Unassembled WGS sequence"/>
</dbReference>
<feature type="compositionally biased region" description="Basic and acidic residues" evidence="1">
    <location>
        <begin position="700"/>
        <end position="711"/>
    </location>
</feature>
<feature type="transmembrane region" description="Helical" evidence="2">
    <location>
        <begin position="220"/>
        <end position="244"/>
    </location>
</feature>
<accession>A0A369K5Y5</accession>
<comment type="caution">
    <text evidence="3">The sequence shown here is derived from an EMBL/GenBank/DDBJ whole genome shotgun (WGS) entry which is preliminary data.</text>
</comment>
<protein>
    <recommendedName>
        <fullName evidence="5">Transmembrane protein</fullName>
    </recommendedName>
</protein>
<evidence type="ECO:0008006" key="5">
    <source>
        <dbReference type="Google" id="ProtNLM"/>
    </source>
</evidence>
<dbReference type="AlphaFoldDB" id="A0A369K5Y5"/>
<feature type="transmembrane region" description="Helical" evidence="2">
    <location>
        <begin position="52"/>
        <end position="74"/>
    </location>
</feature>
<keyword evidence="2" id="KW-0812">Transmembrane</keyword>
<name>A0A369K5Y5_HYPMA</name>
<feature type="compositionally biased region" description="Polar residues" evidence="1">
    <location>
        <begin position="518"/>
        <end position="534"/>
    </location>
</feature>
<evidence type="ECO:0000313" key="3">
    <source>
        <dbReference type="EMBL" id="RDB28900.1"/>
    </source>
</evidence>
<evidence type="ECO:0000256" key="2">
    <source>
        <dbReference type="SAM" id="Phobius"/>
    </source>
</evidence>
<keyword evidence="2" id="KW-0472">Membrane</keyword>
<feature type="compositionally biased region" description="Polar residues" evidence="1">
    <location>
        <begin position="689"/>
        <end position="699"/>
    </location>
</feature>
<gene>
    <name evidence="3" type="ORF">Hypma_015388</name>
</gene>
<dbReference type="EMBL" id="LUEZ02000010">
    <property type="protein sequence ID" value="RDB28900.1"/>
    <property type="molecule type" value="Genomic_DNA"/>
</dbReference>
<feature type="transmembrane region" description="Helical" evidence="2">
    <location>
        <begin position="256"/>
        <end position="273"/>
    </location>
</feature>
<keyword evidence="4" id="KW-1185">Reference proteome</keyword>
<feature type="transmembrane region" description="Helical" evidence="2">
    <location>
        <begin position="152"/>
        <end position="171"/>
    </location>
</feature>
<feature type="transmembrane region" description="Helical" evidence="2">
    <location>
        <begin position="183"/>
        <end position="208"/>
    </location>
</feature>
<organism evidence="3 4">
    <name type="scientific">Hypsizygus marmoreus</name>
    <name type="common">White beech mushroom</name>
    <name type="synonym">Agaricus marmoreus</name>
    <dbReference type="NCBI Taxonomy" id="39966"/>
    <lineage>
        <taxon>Eukaryota</taxon>
        <taxon>Fungi</taxon>
        <taxon>Dikarya</taxon>
        <taxon>Basidiomycota</taxon>
        <taxon>Agaricomycotina</taxon>
        <taxon>Agaricomycetes</taxon>
        <taxon>Agaricomycetidae</taxon>
        <taxon>Agaricales</taxon>
        <taxon>Tricholomatineae</taxon>
        <taxon>Lyophyllaceae</taxon>
        <taxon>Hypsizygus</taxon>
    </lineage>
</organism>
<feature type="region of interest" description="Disordered" evidence="1">
    <location>
        <begin position="747"/>
        <end position="790"/>
    </location>
</feature>
<feature type="region of interest" description="Disordered" evidence="1">
    <location>
        <begin position="689"/>
        <end position="711"/>
    </location>
</feature>
<dbReference type="OrthoDB" id="2564696at2759"/>
<sequence>MPNAGSTPFSLTLSDDSALESVLSDIPFLCVGLMAFGVFTFVLFLKRVNLVAIYLYVSSFLAFAAAILDLGNILTTNWDSTSSDADSASALVVAREVGLALSLGFSYLFLWHLVAQSFLHQVPSHDDVPSETSSTKLAHGASWERWGVFGLLFKWSLLGLTFAITILQIFWRISMPNARFGTVYIAEATIEVIVSALFMLKLVLNVFLSPLTPWWRPMRTAVAPIVALLISAGLGLGNLVALAFSETTLGRFLRAVEMYILILFFLTISFYKFKLPSHPTPPPQVNRSSSFFVLPSKMQVSPYPIPPRNVRNSDIIPIRHPNLVANLEPKRRSFASTLSQLSARIIPRKADLRESAERIWDDDKELGLGSSHSPVAQPEAPVPDAAVLNQFPIEIDSSKVENHVAGSDEQPSPARRPWTEVSISSYYGMERGVNTSLPPAILSRETDSPVYGLNGIISRSRVPEAASRPLSNLSFDELLRQQTELDKSIAALRLIPSGASSPIPESQPEVADPLPSKASGNPITRSTSLSTNSYLGRKPESVSNRSDFSLSIFPEPPVADVEPMATSRRLEMFAGRPRTQHQRTSPVDMALDSIPGIVAEDEKASLPVSPSRSENNVKFDSAGTQYDVTSFIGGLTGPTSGTMLLTGSMTLSDVESEDESTPKIVPVNLSITQSVRPMILASSVTLSLPTSSDKASSVDPNRETRPLRREPSVTLRPLLLGTSNQAVPVILPSSTMVPIGTRRIISKGGILSGNPRRPIIGPPSLPPEDGRGDQAPGAFEHPRPPPLRMP</sequence>
<dbReference type="STRING" id="39966.A0A369K5Y5"/>
<feature type="transmembrane region" description="Helical" evidence="2">
    <location>
        <begin position="26"/>
        <end position="45"/>
    </location>
</feature>
<keyword evidence="2" id="KW-1133">Transmembrane helix</keyword>
<proteinExistence type="predicted"/>
<dbReference type="InParanoid" id="A0A369K5Y5"/>
<reference evidence="3" key="1">
    <citation type="submission" date="2018-04" db="EMBL/GenBank/DDBJ databases">
        <title>Whole genome sequencing of Hypsizygus marmoreus.</title>
        <authorList>
            <person name="Choi I.-G."/>
            <person name="Min B."/>
            <person name="Kim J.-G."/>
            <person name="Kim S."/>
            <person name="Oh Y.-L."/>
            <person name="Kong W.-S."/>
            <person name="Park H."/>
            <person name="Jeong J."/>
            <person name="Song E.-S."/>
        </authorList>
    </citation>
    <scope>NUCLEOTIDE SEQUENCE [LARGE SCALE GENOMIC DNA]</scope>
    <source>
        <strain evidence="3">51987-8</strain>
    </source>
</reference>